<organism evidence="2">
    <name type="scientific">Pfiesteria piscicida</name>
    <name type="common">Phantom dinoflagellate</name>
    <dbReference type="NCBI Taxonomy" id="71001"/>
    <lineage>
        <taxon>Eukaryota</taxon>
        <taxon>Sar</taxon>
        <taxon>Alveolata</taxon>
        <taxon>Dinophyceae</taxon>
        <taxon>Peridiniales</taxon>
        <taxon>Pfiesteriaceae</taxon>
        <taxon>Pfiesteria</taxon>
    </lineage>
</organism>
<evidence type="ECO:0000313" key="2">
    <source>
        <dbReference type="EMBL" id="ABI14361.1"/>
    </source>
</evidence>
<reference evidence="2" key="1">
    <citation type="journal article" date="2007" name="Proc. Natl. Acad. Sci. U.S.A.">
        <title>Spliced leader RNA trans-splicing in dinoflagellates.</title>
        <authorList>
            <person name="Zhang H."/>
            <person name="Hou Y."/>
            <person name="Miranda L."/>
            <person name="Campbell D.A."/>
            <person name="Sturm N.R."/>
            <person name="Gaasterland T."/>
            <person name="Lin S."/>
        </authorList>
    </citation>
    <scope>NUCLEOTIDE SEQUENCE</scope>
</reference>
<proteinExistence type="evidence at transcript level"/>
<sequence>MAKAVYYKLWAMTANWTQRKNYGWYQVWARMMPWCWVSVPGAAWFTFGWWTDEWKKTMTLGIWEPPMIHWDTNMTNYRSDFVKFHAQYPGIPYK</sequence>
<keyword evidence="1" id="KW-0472">Membrane</keyword>
<keyword evidence="1" id="KW-1133">Transmembrane helix</keyword>
<dbReference type="AlphaFoldDB" id="A3E3U4"/>
<dbReference type="EMBL" id="DQ864948">
    <property type="protein sequence ID" value="ABI14361.1"/>
    <property type="molecule type" value="mRNA"/>
</dbReference>
<dbReference type="EMBL" id="DQ864950">
    <property type="protein sequence ID" value="ABI14363.1"/>
    <property type="molecule type" value="mRNA"/>
</dbReference>
<name>A3E3U4_PFIPI</name>
<evidence type="ECO:0000256" key="1">
    <source>
        <dbReference type="SAM" id="Phobius"/>
    </source>
</evidence>
<feature type="transmembrane region" description="Helical" evidence="1">
    <location>
        <begin position="31"/>
        <end position="50"/>
    </location>
</feature>
<keyword evidence="1" id="KW-0812">Transmembrane</keyword>
<accession>A3E3U4</accession>
<protein>
    <submittedName>
        <fullName evidence="2">Uncharacterized protein</fullName>
    </submittedName>
</protein>
<dbReference type="EMBL" id="DQ864949">
    <property type="protein sequence ID" value="ABI14362.1"/>
    <property type="molecule type" value="mRNA"/>
</dbReference>